<sequence length="1903" mass="193118">MTRIFSIALRGFAILLGLVVVLALAFVLFAGFTAPGARMVASLIEKYASTPDQIVQINDPSALLTGHFEAGSIALYDSKGAYAEIRELTLDWTPTALFSKRFDAANLSAGYIRIDRLPIPSQQTEEVRSSFALPLDVKIDRFDLKEVVVGKAIAGEDQVLNAGGTVNATNSSIAATVAVAQRDRPDAKALADIVYDPAANALKLEASVDEPKGGMLARALRLPGEPAVTVRLTGDGPLSRWNGTASAALDGQEVLKLDGAHTLAPDGYRTLSLNGGGTFAALMPETLRPLFEGTTAIDIAAALQDGTAIRIDRGRISTAAIDVNASGTLSTVGSNDLKVTLAGVDGPAPLRLPLAGGTAEFAVTSADLSLVGDARSAVLDLNAALDRAVLPQGTIENAALKAHSDAFNITDRSGAVTVSLTAGATRLANADLDRLIRGPLTIDGRLDVTPNAIAFDPLTIDTAAIDGTLTGSYGLSDGTLSTDLRLTAPADALPPAVASRTGGPVSLNGRIETGADGALSLSGLSLKAPTLDATGNLALQSGSLTGRIEAAVPDIGAFAANASGRATLTADLSGPLSALGIKAEARTDQATIAGKTVTGLTVVADTTLRGGLPVGKLTANGAVDGQTVTATADLTSENGALAIPALEATVAENRITGALTFTPDFQPNGTLNFALPNVGALASLAGQTAAGDLTGKADIVSRDGKTSVAIDATGSGLSRGDLSIVQPRAQVTITDLKNLTVEGKITADSLGQGTNRATGATITLNKLGADTAIALDGTFDNAPLSLKGSVTTESGTPSFTIQSLNAAPRGIPLELSDPKTLALGEGGVRLDDFAIQLPGGTASVTGLVGETLDVTVAVRGNPAVEYAQPIEGGEARVAITTADIVARGPMTGAVIDVKGQLAYVAAPQGRLETVGVVAHSDRFDITGRQGTVRATVDAGATRFVNADLGRLLPAPLKLDATISVAPDAIGFDPVTIDSAGLDGAVNGRFQMSDNSLRAALRLSAPPASLPAALASRFDSNLALSANVTRDAAGALNVTNIAVDSGTITANGSLSLIDGQLTAATAGTLPDLGKVLADAKGNARFTLDATGAIERPLVKAEIRSSGATLAGRTLSDLVAAATVTADPANPQAAITATGALGGQAIDIRTRLETTNGRIRIPELAARIGDNRLDGSIDLTEAYEPNGTITFNLPDVGLIAAMAGERASGDLAGSATIASTDGKTSLALKASGSGIKRGDLVITRPQADITVDDLKALAIRGTAKVETIVQGANRVSNLDLAFDQKQAGLTDVRLDAVYDNAPLVFRGAIETAAARTTVRLSTLSAAPRQIALKLSAPSTIVIENGRVRVSDLRIGASGGTLAVTGTAGDTLDLSVRLDRLPARLINAVAPTLGADGTIDGSIVAKGTAAAPNVTYDLRWANATVAQAKSAGVGALTITAKGGFADNTVTLDTGIRGGGGLAFNGGGKLGIAGNRPIDMRFNGDLPFSLLGPILAQNGFVLTGTAKVDAAISGAVSAPIVNGSVTTSGARLLDARRNLAINGLTANVILAGQQARIERLTGTLSTGGSLAVTGTIGIEPGSGFPADLDIRLAKATYVDGSLLTANLDGTLKLTGPLTGSPVLSGRVAIPKASITIPEKLPASLSEINIKHRNAPADVRRMQAQVQKDAGDGTTQKSGGIAFDMTVAASRIFVRGRGVDAELGGDLVIRGTAVNPAVTGGFQMRRGRLEILGKRITFTDGTITFGGNLIPALDLDATSTAGSTTVTVNVAGLANSPNVTFSSSPALPQDEILAQLIFNRSLSNLSAVQIAQLASAVAQLAGGPGGSLFDGLRNKLGVDDLDVSTDDGGGAMFRAGRYINDRTYLELQQSAEDGAKAVINLDVGRGVKLRGEAGSEGGGAGVFYEKEY</sequence>
<organism evidence="7 8">
    <name type="scientific">Rhizobium quercicola</name>
    <dbReference type="NCBI Taxonomy" id="2901226"/>
    <lineage>
        <taxon>Bacteria</taxon>
        <taxon>Pseudomonadati</taxon>
        <taxon>Pseudomonadota</taxon>
        <taxon>Alphaproteobacteria</taxon>
        <taxon>Hyphomicrobiales</taxon>
        <taxon>Rhizobiaceae</taxon>
        <taxon>Rhizobium/Agrobacterium group</taxon>
        <taxon>Rhizobium</taxon>
    </lineage>
</organism>
<evidence type="ECO:0000256" key="5">
    <source>
        <dbReference type="SAM" id="Phobius"/>
    </source>
</evidence>
<dbReference type="GO" id="GO:0009306">
    <property type="term" value="P:protein secretion"/>
    <property type="evidence" value="ECO:0007669"/>
    <property type="project" value="InterPro"/>
</dbReference>
<dbReference type="PANTHER" id="PTHR36985:SF1">
    <property type="entry name" value="TRANSLOCATION AND ASSEMBLY MODULE SUBUNIT TAMB"/>
    <property type="match status" value="1"/>
</dbReference>
<feature type="transmembrane region" description="Helical" evidence="5">
    <location>
        <begin position="12"/>
        <end position="32"/>
    </location>
</feature>
<protein>
    <submittedName>
        <fullName evidence="7">Translocation/assembly module TamB domain-containing protein</fullName>
    </submittedName>
</protein>
<evidence type="ECO:0000256" key="3">
    <source>
        <dbReference type="ARBA" id="ARBA00022989"/>
    </source>
</evidence>
<evidence type="ECO:0000256" key="2">
    <source>
        <dbReference type="ARBA" id="ARBA00022692"/>
    </source>
</evidence>
<name>A0A9X1SZJ2_9HYPH</name>
<keyword evidence="2 5" id="KW-0812">Transmembrane</keyword>
<dbReference type="Proteomes" id="UP001139089">
    <property type="component" value="Unassembled WGS sequence"/>
</dbReference>
<dbReference type="EMBL" id="JAJOZR010000002">
    <property type="protein sequence ID" value="MCD7108416.1"/>
    <property type="molecule type" value="Genomic_DNA"/>
</dbReference>
<dbReference type="GO" id="GO:0005886">
    <property type="term" value="C:plasma membrane"/>
    <property type="evidence" value="ECO:0007669"/>
    <property type="project" value="InterPro"/>
</dbReference>
<accession>A0A9X1SZJ2</accession>
<comment type="subcellular location">
    <subcellularLocation>
        <location evidence="1">Membrane</location>
        <topology evidence="1">Single-pass membrane protein</topology>
    </subcellularLocation>
</comment>
<dbReference type="PANTHER" id="PTHR36985">
    <property type="entry name" value="TRANSLOCATION AND ASSEMBLY MODULE SUBUNIT TAMB"/>
    <property type="match status" value="1"/>
</dbReference>
<keyword evidence="8" id="KW-1185">Reference proteome</keyword>
<evidence type="ECO:0000313" key="7">
    <source>
        <dbReference type="EMBL" id="MCD7108416.1"/>
    </source>
</evidence>
<keyword evidence="4 5" id="KW-0472">Membrane</keyword>
<dbReference type="RefSeq" id="WP_231812430.1">
    <property type="nucleotide sequence ID" value="NZ_JAJOZR010000002.1"/>
</dbReference>
<evidence type="ECO:0000259" key="6">
    <source>
        <dbReference type="Pfam" id="PF04357"/>
    </source>
</evidence>
<evidence type="ECO:0000256" key="4">
    <source>
        <dbReference type="ARBA" id="ARBA00023136"/>
    </source>
</evidence>
<evidence type="ECO:0000256" key="1">
    <source>
        <dbReference type="ARBA" id="ARBA00004167"/>
    </source>
</evidence>
<evidence type="ECO:0000313" key="8">
    <source>
        <dbReference type="Proteomes" id="UP001139089"/>
    </source>
</evidence>
<keyword evidence="3 5" id="KW-1133">Transmembrane helix</keyword>
<reference evidence="7" key="1">
    <citation type="submission" date="2021-12" db="EMBL/GenBank/DDBJ databases">
        <authorList>
            <person name="Li Y."/>
        </authorList>
    </citation>
    <scope>NUCLEOTIDE SEQUENCE</scope>
    <source>
        <strain evidence="7">DKSPLA3</strain>
    </source>
</reference>
<comment type="caution">
    <text evidence="7">The sequence shown here is derived from an EMBL/GenBank/DDBJ whole genome shotgun (WGS) entry which is preliminary data.</text>
</comment>
<dbReference type="Pfam" id="PF04357">
    <property type="entry name" value="TamB"/>
    <property type="match status" value="1"/>
</dbReference>
<proteinExistence type="predicted"/>
<gene>
    <name evidence="7" type="ORF">LRX75_05080</name>
</gene>
<dbReference type="InterPro" id="IPR007452">
    <property type="entry name" value="TamB_C"/>
</dbReference>
<feature type="domain" description="Translocation and assembly module TamB C-terminal" evidence="6">
    <location>
        <begin position="1554"/>
        <end position="1903"/>
    </location>
</feature>